<evidence type="ECO:0000256" key="1">
    <source>
        <dbReference type="ARBA" id="ARBA00022741"/>
    </source>
</evidence>
<dbReference type="KEGG" id="cpv:cgd4_1730"/>
<sequence length="891" mass="101459">TVTYLFNNEMKNKQKQKNSFNEEKNELIKSESNINIPLKWPYLLNITISKDISRSNILELRVSESTLNQIGIANGTICVIRYLEKSTCVTVRSLESNIKFGDNQGLIGELVMNNLNIIDEDSGQLEVFPLRSFAKDNNINIEVNKHCILQFFGILDLNNSLNNMKYLSKSTPEFINDNKGIQQLIISRSRGICVFQGNIISIQIASMVYYFKVYEFNRNQEFSEDYSKVVKIGNQTKIELVFENNLFNIKKKSKSNEKKDSIISDEPTQSKRKYGLDKIGGMNHLKHEINKCIINPLKFSKIYSSFGIKPSKGILLYGPPGTGKTLIARSIAEEIELITTFKQDSDLELSVDFIVIDGSNISNNTDDEDNHFFNSIQKVKDNSKKDEFIYTILFIDEIDLICGSRDSFSGINDQNKKYLTAILSLLDGFDENNRVTLIATTNKPNEIDPALRRAGRIDREIAVEVPNSLERKEILELMLIDIPNNLNDSEIDSLVDETQAFVGADLKMLINESINRFLERTTNTEFVDNDQFTLLSFDDIHNSVKNIKPSALRELAIEIPKTDWNDIGGYEEVKEQLKECVEWPLIHSELFEYMKIKPPSGVLLYGPPGCSKTLMAKAVATESKMNFISVKGPELFSKWVGESEKSIREIFRKARQNSPCIIFFDEIDAIGVNRESMSNTSDVSTRVLSQMLNEMDGITTNKQVIVIGATNRPDLLDSALLRPGRLDRIIYIGLPDSKARKKILNIYLKSKNYIQIDDCNKDNNNNGTSFEGNLDSLNATNHNIDSLEVIELCDNITNMEIFDSYDEMIDSLVNLTNGYSGAELALLCRETMMQVIRRTITNRLNSNKDSISNHAKFTWRDISFALNKVKPRIPHSLIEFYENYNKKNNII</sequence>
<dbReference type="CDD" id="cd19511">
    <property type="entry name" value="RecA-like_CDC48_r2-like"/>
    <property type="match status" value="1"/>
</dbReference>
<dbReference type="Pfam" id="PF17862">
    <property type="entry name" value="AAA_lid_3"/>
    <property type="match status" value="1"/>
</dbReference>
<organism evidence="4 5">
    <name type="scientific">Cryptosporidium parvum (strain Iowa II)</name>
    <dbReference type="NCBI Taxonomy" id="353152"/>
    <lineage>
        <taxon>Eukaryota</taxon>
        <taxon>Sar</taxon>
        <taxon>Alveolata</taxon>
        <taxon>Apicomplexa</taxon>
        <taxon>Conoidasida</taxon>
        <taxon>Coccidia</taxon>
        <taxon>Eucoccidiorida</taxon>
        <taxon>Eimeriorina</taxon>
        <taxon>Cryptosporidiidae</taxon>
        <taxon>Cryptosporidium</taxon>
    </lineage>
</organism>
<evidence type="ECO:0000256" key="2">
    <source>
        <dbReference type="ARBA" id="ARBA00022840"/>
    </source>
</evidence>
<dbReference type="STRING" id="353152.Q5CR85"/>
<reference evidence="4 5" key="1">
    <citation type="journal article" date="2004" name="Science">
        <title>Complete genome sequence of the apicomplexan, Cryptosporidium parvum.</title>
        <authorList>
            <person name="Abrahamsen M.S."/>
            <person name="Templeton T.J."/>
            <person name="Enomoto S."/>
            <person name="Abrahante J.E."/>
            <person name="Zhu G."/>
            <person name="Lancto C.A."/>
            <person name="Deng M."/>
            <person name="Liu C."/>
            <person name="Widmer G."/>
            <person name="Tzipori S."/>
            <person name="Buck G.A."/>
            <person name="Xu P."/>
            <person name="Bankier A.T."/>
            <person name="Dear P.H."/>
            <person name="Konfortov B.A."/>
            <person name="Spriggs H.F."/>
            <person name="Iyer L."/>
            <person name="Anantharaman V."/>
            <person name="Aravind L."/>
            <person name="Kapur V."/>
        </authorList>
    </citation>
    <scope>NUCLEOTIDE SEQUENCE [LARGE SCALE GENOMIC DNA]</scope>
    <source>
        <strain evidence="5">Iowa II</strain>
    </source>
</reference>
<dbReference type="PANTHER" id="PTHR23077:SF27">
    <property type="entry name" value="ATPASE FAMILY GENE 2 PROTEIN HOMOLOG A"/>
    <property type="match status" value="1"/>
</dbReference>
<proteinExistence type="predicted"/>
<dbReference type="SMART" id="SM00382">
    <property type="entry name" value="AAA"/>
    <property type="match status" value="2"/>
</dbReference>
<comment type="caution">
    <text evidence="4">The sequence shown here is derived from an EMBL/GenBank/DDBJ whole genome shotgun (WGS) entry which is preliminary data.</text>
</comment>
<dbReference type="GO" id="GO:0005524">
    <property type="term" value="F:ATP binding"/>
    <property type="evidence" value="ECO:0007669"/>
    <property type="project" value="UniProtKB-KW"/>
</dbReference>
<dbReference type="Pfam" id="PF00004">
    <property type="entry name" value="AAA"/>
    <property type="match status" value="2"/>
</dbReference>
<dbReference type="InterPro" id="IPR003960">
    <property type="entry name" value="ATPase_AAA_CS"/>
</dbReference>
<dbReference type="InterPro" id="IPR003593">
    <property type="entry name" value="AAA+_ATPase"/>
</dbReference>
<dbReference type="InterPro" id="IPR041569">
    <property type="entry name" value="AAA_lid_3"/>
</dbReference>
<dbReference type="Gene3D" id="1.10.8.60">
    <property type="match status" value="3"/>
</dbReference>
<dbReference type="PROSITE" id="PS00674">
    <property type="entry name" value="AAA"/>
    <property type="match status" value="2"/>
</dbReference>
<evidence type="ECO:0000313" key="5">
    <source>
        <dbReference type="Proteomes" id="UP000006726"/>
    </source>
</evidence>
<dbReference type="Gene3D" id="3.40.50.300">
    <property type="entry name" value="P-loop containing nucleotide triphosphate hydrolases"/>
    <property type="match status" value="2"/>
</dbReference>
<keyword evidence="1" id="KW-0547">Nucleotide-binding</keyword>
<feature type="domain" description="AAA+ ATPase" evidence="3">
    <location>
        <begin position="598"/>
        <end position="736"/>
    </location>
</feature>
<protein>
    <submittedName>
        <fullName evidence="4">CDC48 like AAA ATpase</fullName>
    </submittedName>
</protein>
<dbReference type="GeneID" id="3372765"/>
<dbReference type="InParanoid" id="Q5CR85"/>
<keyword evidence="5" id="KW-1185">Reference proteome</keyword>
<dbReference type="InterPro" id="IPR027417">
    <property type="entry name" value="P-loop_NTPase"/>
</dbReference>
<dbReference type="PANTHER" id="PTHR23077">
    <property type="entry name" value="AAA-FAMILY ATPASE"/>
    <property type="match status" value="1"/>
</dbReference>
<accession>Q5CR85</accession>
<dbReference type="FunFam" id="3.40.50.300:FF:000661">
    <property type="entry name" value="calmodulin-interacting protein 111 isoform X1"/>
    <property type="match status" value="1"/>
</dbReference>
<evidence type="ECO:0000259" key="3">
    <source>
        <dbReference type="SMART" id="SM00382"/>
    </source>
</evidence>
<dbReference type="RefSeq" id="XP_625767.1">
    <property type="nucleotide sequence ID" value="XM_625767.1"/>
</dbReference>
<dbReference type="OMA" id="AICTESH"/>
<name>Q5CR85_CRYPI</name>
<dbReference type="FunCoup" id="Q5CR85">
    <property type="interactions" value="3"/>
</dbReference>
<dbReference type="InterPro" id="IPR050168">
    <property type="entry name" value="AAA_ATPase_domain"/>
</dbReference>
<dbReference type="AlphaFoldDB" id="Q5CR85"/>
<dbReference type="OrthoDB" id="27435at2759"/>
<gene>
    <name evidence="4" type="ORF">cgd4_1730</name>
</gene>
<dbReference type="SUPFAM" id="SSF52540">
    <property type="entry name" value="P-loop containing nucleoside triphosphate hydrolases"/>
    <property type="match status" value="2"/>
</dbReference>
<dbReference type="EMBL" id="AAEE01000008">
    <property type="protein sequence ID" value="EAK87949.1"/>
    <property type="molecule type" value="Genomic_DNA"/>
</dbReference>
<dbReference type="InterPro" id="IPR003959">
    <property type="entry name" value="ATPase_AAA_core"/>
</dbReference>
<dbReference type="Proteomes" id="UP000006726">
    <property type="component" value="Chromosome 4"/>
</dbReference>
<dbReference type="GO" id="GO:0016887">
    <property type="term" value="F:ATP hydrolysis activity"/>
    <property type="evidence" value="ECO:0007669"/>
    <property type="project" value="InterPro"/>
</dbReference>
<feature type="domain" description="AAA+ ATPase" evidence="3">
    <location>
        <begin position="310"/>
        <end position="467"/>
    </location>
</feature>
<keyword evidence="2" id="KW-0067">ATP-binding</keyword>
<feature type="non-terminal residue" evidence="4">
    <location>
        <position position="1"/>
    </location>
</feature>
<evidence type="ECO:0000313" key="4">
    <source>
        <dbReference type="EMBL" id="EAK87949.1"/>
    </source>
</evidence>